<evidence type="ECO:0000259" key="6">
    <source>
        <dbReference type="Pfam" id="PF10520"/>
    </source>
</evidence>
<comment type="similarity">
    <text evidence="2">Belongs to the fatty acid desaturase CarF family.</text>
</comment>
<keyword evidence="5" id="KW-0472">Membrane</keyword>
<dbReference type="GO" id="GO:0006631">
    <property type="term" value="P:fatty acid metabolic process"/>
    <property type="evidence" value="ECO:0007669"/>
    <property type="project" value="UniProtKB-UniPathway"/>
</dbReference>
<dbReference type="eggNOG" id="KOG3011">
    <property type="taxonomic scope" value="Eukaryota"/>
</dbReference>
<dbReference type="InterPro" id="IPR052864">
    <property type="entry name" value="Chloroplast_FAD_CarF"/>
</dbReference>
<evidence type="ECO:0000256" key="1">
    <source>
        <dbReference type="ARBA" id="ARBA00004141"/>
    </source>
</evidence>
<dbReference type="AlphaFoldDB" id="J3MLQ3"/>
<evidence type="ECO:0000256" key="2">
    <source>
        <dbReference type="ARBA" id="ARBA00007620"/>
    </source>
</evidence>
<dbReference type="UniPathway" id="UPA00199"/>
<protein>
    <recommendedName>
        <fullName evidence="6">Lipid desaturase domain-containing protein</fullName>
    </recommendedName>
</protein>
<dbReference type="Proteomes" id="UP000006038">
    <property type="component" value="Chromosome 7"/>
</dbReference>
<reference evidence="7" key="2">
    <citation type="submission" date="2013-04" db="UniProtKB">
        <authorList>
            <consortium name="EnsemblPlants"/>
        </authorList>
    </citation>
    <scope>IDENTIFICATION</scope>
</reference>
<dbReference type="STRING" id="4533.J3MLQ3"/>
<evidence type="ECO:0000313" key="7">
    <source>
        <dbReference type="EnsemblPlants" id="OB07G23350.1"/>
    </source>
</evidence>
<organism evidence="7">
    <name type="scientific">Oryza brachyantha</name>
    <name type="common">malo sina</name>
    <dbReference type="NCBI Taxonomy" id="4533"/>
    <lineage>
        <taxon>Eukaryota</taxon>
        <taxon>Viridiplantae</taxon>
        <taxon>Streptophyta</taxon>
        <taxon>Embryophyta</taxon>
        <taxon>Tracheophyta</taxon>
        <taxon>Spermatophyta</taxon>
        <taxon>Magnoliopsida</taxon>
        <taxon>Liliopsida</taxon>
        <taxon>Poales</taxon>
        <taxon>Poaceae</taxon>
        <taxon>BOP clade</taxon>
        <taxon>Oryzoideae</taxon>
        <taxon>Oryzeae</taxon>
        <taxon>Oryzinae</taxon>
        <taxon>Oryza</taxon>
    </lineage>
</organism>
<keyword evidence="8" id="KW-1185">Reference proteome</keyword>
<comment type="subcellular location">
    <subcellularLocation>
        <location evidence="1">Membrane</location>
        <topology evidence="1">Multi-pass membrane protein</topology>
    </subcellularLocation>
</comment>
<evidence type="ECO:0000313" key="8">
    <source>
        <dbReference type="Proteomes" id="UP000006038"/>
    </source>
</evidence>
<evidence type="ECO:0000256" key="5">
    <source>
        <dbReference type="ARBA" id="ARBA00023136"/>
    </source>
</evidence>
<proteinExistence type="inferred from homology"/>
<dbReference type="Pfam" id="PF10520">
    <property type="entry name" value="Lipid_desat"/>
    <property type="match status" value="1"/>
</dbReference>
<dbReference type="InterPro" id="IPR019547">
    <property type="entry name" value="Lipid_desat"/>
</dbReference>
<dbReference type="PANTHER" id="PTHR48140">
    <property type="entry name" value="FATTY ACID DESATURASE 4, CHLOROPLASTIC-RELATED"/>
    <property type="match status" value="1"/>
</dbReference>
<dbReference type="GO" id="GO:0016020">
    <property type="term" value="C:membrane"/>
    <property type="evidence" value="ECO:0007669"/>
    <property type="project" value="UniProtKB-SubCell"/>
</dbReference>
<dbReference type="OMA" id="SWAHENP"/>
<feature type="domain" description="Lipid desaturase" evidence="6">
    <location>
        <begin position="17"/>
        <end position="85"/>
    </location>
</feature>
<sequence length="86" mass="9731">MPVDAVATTVGAPAAPHTCVVLSQQFHSWAHENPHMHPRRRGAVGHRRARVARPAHVHHWTPYNNNYCIVSGVWNELLDRHTVFEA</sequence>
<evidence type="ECO:0000256" key="3">
    <source>
        <dbReference type="ARBA" id="ARBA00022692"/>
    </source>
</evidence>
<dbReference type="Gramene" id="OB07G23350.1">
    <property type="protein sequence ID" value="OB07G23350.1"/>
    <property type="gene ID" value="OB07G23350"/>
</dbReference>
<keyword evidence="4" id="KW-1133">Transmembrane helix</keyword>
<reference evidence="7" key="1">
    <citation type="journal article" date="2013" name="Nat. Commun.">
        <title>Whole-genome sequencing of Oryza brachyantha reveals mechanisms underlying Oryza genome evolution.</title>
        <authorList>
            <person name="Chen J."/>
            <person name="Huang Q."/>
            <person name="Gao D."/>
            <person name="Wang J."/>
            <person name="Lang Y."/>
            <person name="Liu T."/>
            <person name="Li B."/>
            <person name="Bai Z."/>
            <person name="Luis Goicoechea J."/>
            <person name="Liang C."/>
            <person name="Chen C."/>
            <person name="Zhang W."/>
            <person name="Sun S."/>
            <person name="Liao Y."/>
            <person name="Zhang X."/>
            <person name="Yang L."/>
            <person name="Song C."/>
            <person name="Wang M."/>
            <person name="Shi J."/>
            <person name="Liu G."/>
            <person name="Liu J."/>
            <person name="Zhou H."/>
            <person name="Zhou W."/>
            <person name="Yu Q."/>
            <person name="An N."/>
            <person name="Chen Y."/>
            <person name="Cai Q."/>
            <person name="Wang B."/>
            <person name="Liu B."/>
            <person name="Min J."/>
            <person name="Huang Y."/>
            <person name="Wu H."/>
            <person name="Li Z."/>
            <person name="Zhang Y."/>
            <person name="Yin Y."/>
            <person name="Song W."/>
            <person name="Jiang J."/>
            <person name="Jackson S.A."/>
            <person name="Wing R.A."/>
            <person name="Wang J."/>
            <person name="Chen M."/>
        </authorList>
    </citation>
    <scope>NUCLEOTIDE SEQUENCE [LARGE SCALE GENOMIC DNA]</scope>
    <source>
        <strain evidence="7">cv. IRGC 101232</strain>
    </source>
</reference>
<dbReference type="EnsemblPlants" id="OB07G23350.1">
    <property type="protein sequence ID" value="OB07G23350.1"/>
    <property type="gene ID" value="OB07G23350"/>
</dbReference>
<evidence type="ECO:0000256" key="4">
    <source>
        <dbReference type="ARBA" id="ARBA00022989"/>
    </source>
</evidence>
<name>J3MLQ3_ORYBR</name>
<keyword evidence="3" id="KW-0812">Transmembrane</keyword>
<dbReference type="HOGENOM" id="CLU_2504462_0_0_1"/>
<accession>J3MLQ3</accession>
<dbReference type="PANTHER" id="PTHR48140:SF1">
    <property type="entry name" value="FATTY ACID DESATURASE 4, CHLOROPLASTIC-RELATED"/>
    <property type="match status" value="1"/>
</dbReference>